<reference evidence="1 2" key="1">
    <citation type="submission" date="2016-10" db="EMBL/GenBank/DDBJ databases">
        <authorList>
            <person name="de Groot N.N."/>
        </authorList>
    </citation>
    <scope>NUCLEOTIDE SEQUENCE [LARGE SCALE GENOMIC DNA]</scope>
    <source>
        <strain evidence="1 2">CGMCC 1.6114</strain>
    </source>
</reference>
<protein>
    <submittedName>
        <fullName evidence="1">Uncharacterized protein</fullName>
    </submittedName>
</protein>
<dbReference type="EMBL" id="FPAG01000005">
    <property type="protein sequence ID" value="SFS85004.1"/>
    <property type="molecule type" value="Genomic_DNA"/>
</dbReference>
<sequence length="193" mass="22505">MDKGYKKERFITLKIKRSVAVRFRRFCKKYKTSQSLTLDHMMEFFDRNGVTPKDRLGQTITSLKGQMSRRFNAIIAIIRDIEKGQTKPTLAMLQALFEQHLQDPKGATLSEEDFDFLEPEPGGGSDTDFEIGELTIPKIRYDRLEEKLLSLQRDFEFVLTNIQQVHPPLGKSYLKVNLTQEKIETYKRTLKNL</sequence>
<dbReference type="RefSeq" id="WP_074978447.1">
    <property type="nucleotide sequence ID" value="NZ_FPAG01000005.1"/>
</dbReference>
<dbReference type="AlphaFoldDB" id="A0A1I6T6Z4"/>
<dbReference type="InterPro" id="IPR048012">
    <property type="entry name" value="BfmA-like_N"/>
</dbReference>
<gene>
    <name evidence="1" type="ORF">SAMN04487906_1892</name>
</gene>
<evidence type="ECO:0000313" key="2">
    <source>
        <dbReference type="Proteomes" id="UP000183209"/>
    </source>
</evidence>
<name>A0A1I6T6Z4_9FLAO</name>
<organism evidence="1 2">
    <name type="scientific">Zhouia amylolytica</name>
    <dbReference type="NCBI Taxonomy" id="376730"/>
    <lineage>
        <taxon>Bacteria</taxon>
        <taxon>Pseudomonadati</taxon>
        <taxon>Bacteroidota</taxon>
        <taxon>Flavobacteriia</taxon>
        <taxon>Flavobacteriales</taxon>
        <taxon>Flavobacteriaceae</taxon>
        <taxon>Zhouia</taxon>
    </lineage>
</organism>
<dbReference type="Proteomes" id="UP000183209">
    <property type="component" value="Unassembled WGS sequence"/>
</dbReference>
<dbReference type="OrthoDB" id="1441069at2"/>
<accession>A0A1I6T6Z4</accession>
<evidence type="ECO:0000313" key="1">
    <source>
        <dbReference type="EMBL" id="SFS85004.1"/>
    </source>
</evidence>
<dbReference type="NCBIfam" id="NF041200">
    <property type="entry name" value="mob_BfmA_Nterm"/>
    <property type="match status" value="1"/>
</dbReference>
<proteinExistence type="predicted"/>